<dbReference type="Proteomes" id="UP000610960">
    <property type="component" value="Unassembled WGS sequence"/>
</dbReference>
<keyword evidence="3" id="KW-1185">Reference proteome</keyword>
<accession>A0A830GRZ5</accession>
<dbReference type="CDD" id="cd04301">
    <property type="entry name" value="NAT_SF"/>
    <property type="match status" value="1"/>
</dbReference>
<dbReference type="PANTHER" id="PTHR43617">
    <property type="entry name" value="L-AMINO ACID N-ACETYLTRANSFERASE"/>
    <property type="match status" value="1"/>
</dbReference>
<proteinExistence type="predicted"/>
<reference evidence="2" key="1">
    <citation type="journal article" date="2014" name="Int. J. Syst. Evol. Microbiol.">
        <title>Complete genome sequence of Corynebacterium casei LMG S-19264T (=DSM 44701T), isolated from a smear-ripened cheese.</title>
        <authorList>
            <consortium name="US DOE Joint Genome Institute (JGI-PGF)"/>
            <person name="Walter F."/>
            <person name="Albersmeier A."/>
            <person name="Kalinowski J."/>
            <person name="Ruckert C."/>
        </authorList>
    </citation>
    <scope>NUCLEOTIDE SEQUENCE</scope>
    <source>
        <strain evidence="2">JCM 10088</strain>
    </source>
</reference>
<dbReference type="AlphaFoldDB" id="A0A830GRZ5"/>
<dbReference type="InterPro" id="IPR050276">
    <property type="entry name" value="MshD_Acetyltransferase"/>
</dbReference>
<evidence type="ECO:0000313" key="2">
    <source>
        <dbReference type="EMBL" id="GGP19215.1"/>
    </source>
</evidence>
<dbReference type="RefSeq" id="WP_188595612.1">
    <property type="nucleotide sequence ID" value="NZ_BMNL01000001.1"/>
</dbReference>
<dbReference type="GO" id="GO:0016747">
    <property type="term" value="F:acyltransferase activity, transferring groups other than amino-acyl groups"/>
    <property type="evidence" value="ECO:0007669"/>
    <property type="project" value="InterPro"/>
</dbReference>
<dbReference type="Pfam" id="PF00583">
    <property type="entry name" value="Acetyltransf_1"/>
    <property type="match status" value="1"/>
</dbReference>
<feature type="domain" description="N-acetyltransferase" evidence="1">
    <location>
        <begin position="2"/>
        <end position="172"/>
    </location>
</feature>
<organism evidence="2 3">
    <name type="scientific">Thermocladium modestius</name>
    <dbReference type="NCBI Taxonomy" id="62609"/>
    <lineage>
        <taxon>Archaea</taxon>
        <taxon>Thermoproteota</taxon>
        <taxon>Thermoprotei</taxon>
        <taxon>Thermoproteales</taxon>
        <taxon>Thermoproteaceae</taxon>
        <taxon>Thermocladium</taxon>
    </lineage>
</organism>
<reference evidence="2" key="2">
    <citation type="submission" date="2020-09" db="EMBL/GenBank/DDBJ databases">
        <authorList>
            <person name="Sun Q."/>
            <person name="Ohkuma M."/>
        </authorList>
    </citation>
    <scope>NUCLEOTIDE SEQUENCE</scope>
    <source>
        <strain evidence="2">JCM 10088</strain>
    </source>
</reference>
<comment type="caution">
    <text evidence="2">The sequence shown here is derived from an EMBL/GenBank/DDBJ whole genome shotgun (WGS) entry which is preliminary data.</text>
</comment>
<dbReference type="Gene3D" id="3.40.630.30">
    <property type="match status" value="1"/>
</dbReference>
<dbReference type="EMBL" id="BMNL01000001">
    <property type="protein sequence ID" value="GGP19215.1"/>
    <property type="molecule type" value="Genomic_DNA"/>
</dbReference>
<name>A0A830GRZ5_9CREN</name>
<protein>
    <recommendedName>
        <fullName evidence="1">N-acetyltransferase domain-containing protein</fullName>
    </recommendedName>
</protein>
<evidence type="ECO:0000313" key="3">
    <source>
        <dbReference type="Proteomes" id="UP000610960"/>
    </source>
</evidence>
<dbReference type="OrthoDB" id="26935at2157"/>
<dbReference type="PROSITE" id="PS51186">
    <property type="entry name" value="GNAT"/>
    <property type="match status" value="1"/>
</dbReference>
<evidence type="ECO:0000259" key="1">
    <source>
        <dbReference type="PROSITE" id="PS51186"/>
    </source>
</evidence>
<dbReference type="SUPFAM" id="SSF55729">
    <property type="entry name" value="Acyl-CoA N-acyltransferases (Nat)"/>
    <property type="match status" value="1"/>
</dbReference>
<dbReference type="InterPro" id="IPR000182">
    <property type="entry name" value="GNAT_dom"/>
</dbReference>
<sequence length="172" mass="19934">MYKIRDIAWTDLLDVIETYYSFYDEVNDNRDLGLILYSSKPSFEDEVKWFSDRIIDVRAGRVVMKVAEVDGRVVGWCDIVPLRINSEVQHVGVLGILVRRGYRGKGLGSSLLRSALEEGRSKFSKVRLEVFSVNEVAIRLYERAGFNRIGVFPREVRRGSAFFDVIVMEYYY</sequence>
<gene>
    <name evidence="2" type="ORF">GCM10007981_02000</name>
</gene>
<dbReference type="InterPro" id="IPR016181">
    <property type="entry name" value="Acyl_CoA_acyltransferase"/>
</dbReference>